<dbReference type="SUPFAM" id="SSF48439">
    <property type="entry name" value="Protein prenylyltransferase"/>
    <property type="match status" value="1"/>
</dbReference>
<evidence type="ECO:0000313" key="2">
    <source>
        <dbReference type="Proteomes" id="UP000009328"/>
    </source>
</evidence>
<dbReference type="AlphaFoldDB" id="K0KXN6"/>
<proteinExistence type="predicted"/>
<protein>
    <submittedName>
        <fullName evidence="1">Uncharacterized protein</fullName>
    </submittedName>
</protein>
<dbReference type="HOGENOM" id="CLU_062497_0_0_1"/>
<keyword evidence="2" id="KW-1185">Reference proteome</keyword>
<evidence type="ECO:0000313" key="1">
    <source>
        <dbReference type="EMBL" id="CCH46792.1"/>
    </source>
</evidence>
<organism evidence="1 2">
    <name type="scientific">Wickerhamomyces ciferrii (strain ATCC 14091 / BCRC 22168 / CBS 111 / JCM 3599 / NBRC 0793 / NRRL Y-1031 F-60-10)</name>
    <name type="common">Yeast</name>
    <name type="synonym">Pichia ciferrii</name>
    <dbReference type="NCBI Taxonomy" id="1206466"/>
    <lineage>
        <taxon>Eukaryota</taxon>
        <taxon>Fungi</taxon>
        <taxon>Dikarya</taxon>
        <taxon>Ascomycota</taxon>
        <taxon>Saccharomycotina</taxon>
        <taxon>Saccharomycetes</taxon>
        <taxon>Phaffomycetales</taxon>
        <taxon>Wickerhamomycetaceae</taxon>
        <taxon>Wickerhamomyces</taxon>
    </lineage>
</organism>
<dbReference type="EMBL" id="CAIF01000272">
    <property type="protein sequence ID" value="CCH46792.1"/>
    <property type="molecule type" value="Genomic_DNA"/>
</dbReference>
<dbReference type="Proteomes" id="UP000009328">
    <property type="component" value="Unassembled WGS sequence"/>
</dbReference>
<dbReference type="eggNOG" id="ENOG502RXS6">
    <property type="taxonomic scope" value="Eukaryota"/>
</dbReference>
<gene>
    <name evidence="1" type="ORF">BN7_6391</name>
</gene>
<reference evidence="1 2" key="1">
    <citation type="journal article" date="2012" name="Eukaryot. Cell">
        <title>Draft genome sequence of Wickerhamomyces ciferrii NRRL Y-1031 F-60-10.</title>
        <authorList>
            <person name="Schneider J."/>
            <person name="Andrea H."/>
            <person name="Blom J."/>
            <person name="Jaenicke S."/>
            <person name="Ruckert C."/>
            <person name="Schorsch C."/>
            <person name="Szczepanowski R."/>
            <person name="Farwick M."/>
            <person name="Goesmann A."/>
            <person name="Puhler A."/>
            <person name="Schaffer S."/>
            <person name="Tauch A."/>
            <person name="Kohler T."/>
            <person name="Brinkrolf K."/>
        </authorList>
    </citation>
    <scope>NUCLEOTIDE SEQUENCE [LARGE SCALE GENOMIC DNA]</scope>
    <source>
        <strain evidence="2">ATCC 14091 / BCRC 22168 / CBS 111 / JCM 3599 / NBRC 0793 / NRRL Y-1031 F-60-10</strain>
    </source>
</reference>
<comment type="caution">
    <text evidence="1">The sequence shown here is derived from an EMBL/GenBank/DDBJ whole genome shotgun (WGS) entry which is preliminary data.</text>
</comment>
<dbReference type="FunCoup" id="K0KXN6">
    <property type="interactions" value="15"/>
</dbReference>
<name>K0KXN6_WICCF</name>
<sequence length="324" mass="38867">MANFPIAKYKEDKLVELYYMTIGILLVTNENHTSINIHNEIVSYILKRSSSEPFHDLILDSNKFLDKEISIVEILLNSNNNKLNKSSSLWYLYKRLFILKYKASQEDHGYISNFIKVVLKSCELHPTNYYAWNFMRWLYKFLKFYNIKIKLDLINIIEGFCFKNNNDFASWSCYIDILTFQWDDLEFFKFEIQKFGLILPSNKPQESNHIDLLQRKLEKLINWINQNEIISNVSYESLRKIFKILESSNISIHLNELNFQIEGFNEYLSQRGIKFSLKNGWYELNENLDNDLILSQKIKRHINWIRLLNWINTNTKQQTKTNKH</sequence>
<dbReference type="InParanoid" id="K0KXN6"/>
<accession>K0KXN6</accession>